<feature type="domain" description="EF-hand" evidence="4">
    <location>
        <begin position="11"/>
        <end position="46"/>
    </location>
</feature>
<gene>
    <name evidence="5" type="ORF">PCOR1329_LOCUS9310</name>
</gene>
<accession>A0ABN9Q6P8</accession>
<organism evidence="5 6">
    <name type="scientific">Prorocentrum cordatum</name>
    <dbReference type="NCBI Taxonomy" id="2364126"/>
    <lineage>
        <taxon>Eukaryota</taxon>
        <taxon>Sar</taxon>
        <taxon>Alveolata</taxon>
        <taxon>Dinophyceae</taxon>
        <taxon>Prorocentrales</taxon>
        <taxon>Prorocentraceae</taxon>
        <taxon>Prorocentrum</taxon>
    </lineage>
</organism>
<evidence type="ECO:0000313" key="5">
    <source>
        <dbReference type="EMBL" id="CAK0801440.1"/>
    </source>
</evidence>
<dbReference type="InterPro" id="IPR002048">
    <property type="entry name" value="EF_hand_dom"/>
</dbReference>
<feature type="domain" description="EF-hand" evidence="4">
    <location>
        <begin position="120"/>
        <end position="155"/>
    </location>
</feature>
<feature type="region of interest" description="Disordered" evidence="3">
    <location>
        <begin position="183"/>
        <end position="240"/>
    </location>
</feature>
<evidence type="ECO:0000313" key="6">
    <source>
        <dbReference type="Proteomes" id="UP001189429"/>
    </source>
</evidence>
<dbReference type="PANTHER" id="PTHR23050">
    <property type="entry name" value="CALCIUM BINDING PROTEIN"/>
    <property type="match status" value="1"/>
</dbReference>
<sequence>MWQFSPGWLPLNGDQLLEAFEIYDHDGSGHISPAEMEKAISLVMGSGVVGQEQVKRVLDRFPPEGISFDAFVELYTDCVVGTDGLASFRDALNSFDETGEGRISKETFADLFCTCSDVDTPREKLDSLFQELDSSDSGGILVEDFMKYLSWIWTFRIAENVRQNRSRRVSAVSFQQLIAKSPHAASLERRPKAGEEEGEEAGLEIASSSCTGGEDDADSGSSLDGAPMGRRSTGRKSTGG</sequence>
<evidence type="ECO:0000256" key="2">
    <source>
        <dbReference type="ARBA" id="ARBA00022837"/>
    </source>
</evidence>
<dbReference type="Pfam" id="PF13499">
    <property type="entry name" value="EF-hand_7"/>
    <property type="match status" value="1"/>
</dbReference>
<comment type="caution">
    <text evidence="5">The sequence shown here is derived from an EMBL/GenBank/DDBJ whole genome shotgun (WGS) entry which is preliminary data.</text>
</comment>
<feature type="compositionally biased region" description="Basic and acidic residues" evidence="3">
    <location>
        <begin position="186"/>
        <end position="195"/>
    </location>
</feature>
<evidence type="ECO:0000256" key="3">
    <source>
        <dbReference type="SAM" id="MobiDB-lite"/>
    </source>
</evidence>
<dbReference type="Pfam" id="PF13405">
    <property type="entry name" value="EF-hand_6"/>
    <property type="match status" value="1"/>
</dbReference>
<evidence type="ECO:0000259" key="4">
    <source>
        <dbReference type="PROSITE" id="PS50222"/>
    </source>
</evidence>
<keyword evidence="2" id="KW-0106">Calcium</keyword>
<proteinExistence type="predicted"/>
<evidence type="ECO:0000256" key="1">
    <source>
        <dbReference type="ARBA" id="ARBA00022737"/>
    </source>
</evidence>
<dbReference type="EMBL" id="CAUYUJ010002581">
    <property type="protein sequence ID" value="CAK0801440.1"/>
    <property type="molecule type" value="Genomic_DNA"/>
</dbReference>
<dbReference type="InterPro" id="IPR011992">
    <property type="entry name" value="EF-hand-dom_pair"/>
</dbReference>
<protein>
    <recommendedName>
        <fullName evidence="4">EF-hand domain-containing protein</fullName>
    </recommendedName>
</protein>
<dbReference type="Proteomes" id="UP001189429">
    <property type="component" value="Unassembled WGS sequence"/>
</dbReference>
<dbReference type="PROSITE" id="PS00018">
    <property type="entry name" value="EF_HAND_1"/>
    <property type="match status" value="1"/>
</dbReference>
<feature type="non-terminal residue" evidence="5">
    <location>
        <position position="240"/>
    </location>
</feature>
<dbReference type="Gene3D" id="1.10.238.10">
    <property type="entry name" value="EF-hand"/>
    <property type="match status" value="1"/>
</dbReference>
<dbReference type="SUPFAM" id="SSF47473">
    <property type="entry name" value="EF-hand"/>
    <property type="match status" value="1"/>
</dbReference>
<dbReference type="SMART" id="SM00054">
    <property type="entry name" value="EFh"/>
    <property type="match status" value="3"/>
</dbReference>
<feature type="compositionally biased region" description="Low complexity" evidence="3">
    <location>
        <begin position="219"/>
        <end position="231"/>
    </location>
</feature>
<dbReference type="InterPro" id="IPR018247">
    <property type="entry name" value="EF_Hand_1_Ca_BS"/>
</dbReference>
<dbReference type="InterPro" id="IPR050145">
    <property type="entry name" value="Centrin_CML-like"/>
</dbReference>
<keyword evidence="6" id="KW-1185">Reference proteome</keyword>
<keyword evidence="1" id="KW-0677">Repeat</keyword>
<reference evidence="5" key="1">
    <citation type="submission" date="2023-10" db="EMBL/GenBank/DDBJ databases">
        <authorList>
            <person name="Chen Y."/>
            <person name="Shah S."/>
            <person name="Dougan E. K."/>
            <person name="Thang M."/>
            <person name="Chan C."/>
        </authorList>
    </citation>
    <scope>NUCLEOTIDE SEQUENCE [LARGE SCALE GENOMIC DNA]</scope>
</reference>
<dbReference type="PROSITE" id="PS50222">
    <property type="entry name" value="EF_HAND_2"/>
    <property type="match status" value="2"/>
</dbReference>
<name>A0ABN9Q6P8_9DINO</name>